<evidence type="ECO:0000313" key="2">
    <source>
        <dbReference type="EMBL" id="MBO1077942.1"/>
    </source>
</evidence>
<name>A0ABS3KLQ0_9PROT</name>
<dbReference type="SMART" id="SM00953">
    <property type="entry name" value="RES"/>
    <property type="match status" value="1"/>
</dbReference>
<dbReference type="RefSeq" id="WP_207443945.1">
    <property type="nucleotide sequence ID" value="NZ_CP061179.1"/>
</dbReference>
<evidence type="ECO:0000313" key="3">
    <source>
        <dbReference type="Proteomes" id="UP001518989"/>
    </source>
</evidence>
<organism evidence="2 3">
    <name type="scientific">Roseomonas haemaphysalidis</name>
    <dbReference type="NCBI Taxonomy" id="2768162"/>
    <lineage>
        <taxon>Bacteria</taxon>
        <taxon>Pseudomonadati</taxon>
        <taxon>Pseudomonadota</taxon>
        <taxon>Alphaproteobacteria</taxon>
        <taxon>Acetobacterales</taxon>
        <taxon>Roseomonadaceae</taxon>
        <taxon>Roseomonas</taxon>
    </lineage>
</organism>
<gene>
    <name evidence="2" type="ORF">IAI61_02780</name>
</gene>
<comment type="caution">
    <text evidence="2">The sequence shown here is derived from an EMBL/GenBank/DDBJ whole genome shotgun (WGS) entry which is preliminary data.</text>
</comment>
<proteinExistence type="predicted"/>
<accession>A0ABS3KLQ0</accession>
<dbReference type="Proteomes" id="UP001518989">
    <property type="component" value="Unassembled WGS sequence"/>
</dbReference>
<dbReference type="InterPro" id="IPR014914">
    <property type="entry name" value="RES_dom"/>
</dbReference>
<dbReference type="Pfam" id="PF08808">
    <property type="entry name" value="RES"/>
    <property type="match status" value="1"/>
</dbReference>
<reference evidence="2 3" key="1">
    <citation type="submission" date="2020-09" db="EMBL/GenBank/DDBJ databases">
        <title>Roseomonas.</title>
        <authorList>
            <person name="Zhu W."/>
        </authorList>
    </citation>
    <scope>NUCLEOTIDE SEQUENCE [LARGE SCALE GENOMIC DNA]</scope>
    <source>
        <strain evidence="2 3">573</strain>
    </source>
</reference>
<evidence type="ECO:0000259" key="1">
    <source>
        <dbReference type="SMART" id="SM00953"/>
    </source>
</evidence>
<feature type="domain" description="RES" evidence="1">
    <location>
        <begin position="37"/>
        <end position="177"/>
    </location>
</feature>
<sequence length="200" mass="21569">MLPPILPGPALAGRALVLKTIPAGAVWRRMFETRFPDPLGWGHGRSRFSDPTGTAFGLVYLGATAKVAFVETILRDRADGRGESCIVAMAEIAARSLARIRPTVALRLVDLTGDGGLRMGVPSDVVGARDQRLAQAWSAAFHAHAEQPDGIFYPSRLNEDRCIAVYDRAVPKLQAVASEPLLDCRDELATILDDLGIALR</sequence>
<protein>
    <submittedName>
        <fullName evidence="2">RES family NAD+ phosphorylase</fullName>
    </submittedName>
</protein>
<dbReference type="EMBL" id="JACTNG010000001">
    <property type="protein sequence ID" value="MBO1077942.1"/>
    <property type="molecule type" value="Genomic_DNA"/>
</dbReference>
<keyword evidence="3" id="KW-1185">Reference proteome</keyword>